<feature type="compositionally biased region" description="Acidic residues" evidence="1">
    <location>
        <begin position="105"/>
        <end position="114"/>
    </location>
</feature>
<feature type="compositionally biased region" description="Basic and acidic residues" evidence="1">
    <location>
        <begin position="115"/>
        <end position="127"/>
    </location>
</feature>
<comment type="caution">
    <text evidence="2">The sequence shown here is derived from an EMBL/GenBank/DDBJ whole genome shotgun (WGS) entry which is preliminary data.</text>
</comment>
<accession>A0AAD7ZTE2</accession>
<dbReference type="Proteomes" id="UP001233999">
    <property type="component" value="Unassembled WGS sequence"/>
</dbReference>
<feature type="compositionally biased region" description="Basic residues" evidence="1">
    <location>
        <begin position="84"/>
        <end position="94"/>
    </location>
</feature>
<sequence>DWDIASEIAKKGRIDCRNALWKFLYNEKTYTSMSEAGQEHVHCGTALGSSVVVSSHDDDDEGSHPTLPTIAALHEKGTPPQRIKPIRKSSRPSRRTSQATNSQLDDIEWDFGSDDENKSTNDGKSLDGDTQNVVEMTQEIKVKSIPGIVTRTEVIKESFNNNDVPFDSSSEFAIGNTPDVIVRSKVITSDFIEGERSCLMDAPPLIIKDGKELMEDDDFKGNGDVYENRRYQGSIHSDSDCDSRGSPLSPESRVSFNKVKTFGSSSGSDVALHEGTELSEDEQHSGAEFFQGNEDPVFTETVTTEFDPNNQRRVVTTVRTVTMTSSGENDDDLRQSMQEIVDKFMTDERQQQP</sequence>
<dbReference type="AlphaFoldDB" id="A0AAD7ZTE2"/>
<organism evidence="2 3">
    <name type="scientific">Diploptera punctata</name>
    <name type="common">Pacific beetle cockroach</name>
    <dbReference type="NCBI Taxonomy" id="6984"/>
    <lineage>
        <taxon>Eukaryota</taxon>
        <taxon>Metazoa</taxon>
        <taxon>Ecdysozoa</taxon>
        <taxon>Arthropoda</taxon>
        <taxon>Hexapoda</taxon>
        <taxon>Insecta</taxon>
        <taxon>Pterygota</taxon>
        <taxon>Neoptera</taxon>
        <taxon>Polyneoptera</taxon>
        <taxon>Dictyoptera</taxon>
        <taxon>Blattodea</taxon>
        <taxon>Blaberoidea</taxon>
        <taxon>Blaberidae</taxon>
        <taxon>Diplopterinae</taxon>
        <taxon>Diploptera</taxon>
    </lineage>
</organism>
<evidence type="ECO:0000313" key="3">
    <source>
        <dbReference type="Proteomes" id="UP001233999"/>
    </source>
</evidence>
<dbReference type="EMBL" id="JASPKZ010007265">
    <property type="protein sequence ID" value="KAJ9585518.1"/>
    <property type="molecule type" value="Genomic_DNA"/>
</dbReference>
<evidence type="ECO:0000313" key="2">
    <source>
        <dbReference type="EMBL" id="KAJ9585518.1"/>
    </source>
</evidence>
<name>A0AAD7ZTE2_DIPPU</name>
<protein>
    <submittedName>
        <fullName evidence="2">Uncharacterized protein</fullName>
    </submittedName>
</protein>
<gene>
    <name evidence="2" type="ORF">L9F63_002684</name>
</gene>
<reference evidence="2" key="2">
    <citation type="submission" date="2023-05" db="EMBL/GenBank/DDBJ databases">
        <authorList>
            <person name="Fouks B."/>
        </authorList>
    </citation>
    <scope>NUCLEOTIDE SEQUENCE</scope>
    <source>
        <strain evidence="2">Stay&amp;Tobe</strain>
        <tissue evidence="2">Testes</tissue>
    </source>
</reference>
<evidence type="ECO:0000256" key="1">
    <source>
        <dbReference type="SAM" id="MobiDB-lite"/>
    </source>
</evidence>
<feature type="region of interest" description="Disordered" evidence="1">
    <location>
        <begin position="52"/>
        <end position="130"/>
    </location>
</feature>
<feature type="region of interest" description="Disordered" evidence="1">
    <location>
        <begin position="231"/>
        <end position="253"/>
    </location>
</feature>
<feature type="non-terminal residue" evidence="2">
    <location>
        <position position="1"/>
    </location>
</feature>
<keyword evidence="3" id="KW-1185">Reference proteome</keyword>
<reference evidence="2" key="1">
    <citation type="journal article" date="2023" name="IScience">
        <title>Live-bearing cockroach genome reveals convergent evolutionary mechanisms linked to viviparity in insects and beyond.</title>
        <authorList>
            <person name="Fouks B."/>
            <person name="Harrison M.C."/>
            <person name="Mikhailova A.A."/>
            <person name="Marchal E."/>
            <person name="English S."/>
            <person name="Carruthers M."/>
            <person name="Jennings E.C."/>
            <person name="Chiamaka E.L."/>
            <person name="Frigard R.A."/>
            <person name="Pippel M."/>
            <person name="Attardo G.M."/>
            <person name="Benoit J.B."/>
            <person name="Bornberg-Bauer E."/>
            <person name="Tobe S.S."/>
        </authorList>
    </citation>
    <scope>NUCLEOTIDE SEQUENCE</scope>
    <source>
        <strain evidence="2">Stay&amp;Tobe</strain>
    </source>
</reference>
<proteinExistence type="predicted"/>